<dbReference type="RefSeq" id="WP_045087373.1">
    <property type="nucleotide sequence ID" value="NZ_LN824141.1"/>
</dbReference>
<dbReference type="NCBIfam" id="TIGR00550">
    <property type="entry name" value="nadA"/>
    <property type="match status" value="1"/>
</dbReference>
<sequence length="301" mass="33867">MKKSVFYKIKRLKNEKNALILSHFYQRSEVQEVADFVGDSLELARIASEAQEEVIVFCGVDFMAQTAYILSPSKTILLPKTDASCPLANMISANELQSLKQLYPDAKVVSYVNTTAEVKALSDLCCTSSNAQRVVNSISSNSRIIFVPDKNLGLYIKEKTGRDLVLWDGYCPIHNRLTVEEVESAKNRHPEALVLAHPECRMDVLKLADFVGSTSSMVNYVQDSIFKEYIICTESGVINRMKKICPQKKFYSACSNFVCKNMKLTSLEDVLISLETMEPKITISEEIRSKAFSPISRMMNI</sequence>
<dbReference type="Proteomes" id="UP000032809">
    <property type="component" value="Chromosome I"/>
</dbReference>
<evidence type="ECO:0000256" key="6">
    <source>
        <dbReference type="ARBA" id="ARBA00022679"/>
    </source>
</evidence>
<dbReference type="GO" id="GO:0034628">
    <property type="term" value="P:'de novo' NAD+ biosynthetic process from L-aspartate"/>
    <property type="evidence" value="ECO:0007669"/>
    <property type="project" value="TreeGrafter"/>
</dbReference>
<gene>
    <name evidence="10 11" type="primary">nadA</name>
    <name evidence="11" type="ORF">DTL3_0490</name>
</gene>
<keyword evidence="7 10" id="KW-0479">Metal-binding</keyword>
<comment type="function">
    <text evidence="10">Catalyzes the condensation of iminoaspartate with dihydroxyacetone phosphate to form quinolinate.</text>
</comment>
<evidence type="ECO:0000256" key="10">
    <source>
        <dbReference type="HAMAP-Rule" id="MF_00568"/>
    </source>
</evidence>
<evidence type="ECO:0000313" key="11">
    <source>
        <dbReference type="EMBL" id="CEP77812.1"/>
    </source>
</evidence>
<dbReference type="GO" id="GO:0046872">
    <property type="term" value="F:metal ion binding"/>
    <property type="evidence" value="ECO:0007669"/>
    <property type="project" value="UniProtKB-KW"/>
</dbReference>
<dbReference type="STRING" id="1006576.DTL3_0490"/>
<keyword evidence="8 10" id="KW-0408">Iron</keyword>
<dbReference type="PANTHER" id="PTHR30573:SF0">
    <property type="entry name" value="QUINOLINATE SYNTHASE, CHLOROPLASTIC"/>
    <property type="match status" value="1"/>
</dbReference>
<dbReference type="InterPro" id="IPR023066">
    <property type="entry name" value="Quinolinate_synth_type2"/>
</dbReference>
<dbReference type="HAMAP" id="MF_00568">
    <property type="entry name" value="NadA_type2"/>
    <property type="match status" value="1"/>
</dbReference>
<dbReference type="PATRIC" id="fig|1006576.9.peg.481"/>
<proteinExistence type="inferred from homology"/>
<name>A0A0C7NPK5_DEFTU</name>
<dbReference type="InterPro" id="IPR003473">
    <property type="entry name" value="NadA"/>
</dbReference>
<feature type="binding site" evidence="10">
    <location>
        <position position="23"/>
    </location>
    <ligand>
        <name>iminosuccinate</name>
        <dbReference type="ChEBI" id="CHEBI:77875"/>
    </ligand>
</feature>
<dbReference type="Pfam" id="PF02445">
    <property type="entry name" value="NadA"/>
    <property type="match status" value="1"/>
</dbReference>
<organism evidence="11 12">
    <name type="scientific">Defluviitoga tunisiensis</name>
    <dbReference type="NCBI Taxonomy" id="1006576"/>
    <lineage>
        <taxon>Bacteria</taxon>
        <taxon>Thermotogati</taxon>
        <taxon>Thermotogota</taxon>
        <taxon>Thermotogae</taxon>
        <taxon>Petrotogales</taxon>
        <taxon>Petrotogaceae</taxon>
        <taxon>Defluviitoga</taxon>
    </lineage>
</organism>
<feature type="binding site" evidence="10">
    <location>
        <position position="85"/>
    </location>
    <ligand>
        <name>[4Fe-4S] cluster</name>
        <dbReference type="ChEBI" id="CHEBI:49883"/>
    </ligand>
</feature>
<evidence type="ECO:0000256" key="5">
    <source>
        <dbReference type="ARBA" id="ARBA00022642"/>
    </source>
</evidence>
<evidence type="ECO:0000313" key="12">
    <source>
        <dbReference type="Proteomes" id="UP000032809"/>
    </source>
</evidence>
<comment type="subcellular location">
    <subcellularLocation>
        <location evidence="10">Cytoplasm</location>
    </subcellularLocation>
</comment>
<dbReference type="GO" id="GO:0051539">
    <property type="term" value="F:4 iron, 4 sulfur cluster binding"/>
    <property type="evidence" value="ECO:0007669"/>
    <property type="project" value="UniProtKB-KW"/>
</dbReference>
<keyword evidence="5 10" id="KW-0662">Pyridine nucleotide biosynthesis</keyword>
<dbReference type="SUPFAM" id="SSF142754">
    <property type="entry name" value="NadA-like"/>
    <property type="match status" value="1"/>
</dbReference>
<evidence type="ECO:0000256" key="4">
    <source>
        <dbReference type="ARBA" id="ARBA00022490"/>
    </source>
</evidence>
<dbReference type="NCBIfam" id="NF006878">
    <property type="entry name" value="PRK09375.1-2"/>
    <property type="match status" value="1"/>
</dbReference>
<dbReference type="KEGG" id="dtn:DTL3_0490"/>
<dbReference type="EMBL" id="LN824141">
    <property type="protein sequence ID" value="CEP77812.1"/>
    <property type="molecule type" value="Genomic_DNA"/>
</dbReference>
<feature type="binding site" evidence="10">
    <location>
        <position position="171"/>
    </location>
    <ligand>
        <name>[4Fe-4S] cluster</name>
        <dbReference type="ChEBI" id="CHEBI:49883"/>
    </ligand>
</feature>
<dbReference type="FunFam" id="3.40.50.10800:FF:000003">
    <property type="entry name" value="Quinolinate synthase A"/>
    <property type="match status" value="1"/>
</dbReference>
<evidence type="ECO:0000256" key="2">
    <source>
        <dbReference type="ARBA" id="ARBA00012669"/>
    </source>
</evidence>
<dbReference type="Gene3D" id="3.40.50.10800">
    <property type="entry name" value="NadA-like"/>
    <property type="match status" value="3"/>
</dbReference>
<dbReference type="AlphaFoldDB" id="A0A0C7NPK5"/>
<protein>
    <recommendedName>
        <fullName evidence="2 10">Quinolinate synthase</fullName>
        <ecNumber evidence="2 10">2.5.1.72</ecNumber>
    </recommendedName>
</protein>
<dbReference type="GO" id="GO:0005829">
    <property type="term" value="C:cytosol"/>
    <property type="evidence" value="ECO:0007669"/>
    <property type="project" value="TreeGrafter"/>
</dbReference>
<comment type="catalytic activity">
    <reaction evidence="10">
        <text>iminosuccinate + dihydroxyacetone phosphate = quinolinate + phosphate + 2 H2O + H(+)</text>
        <dbReference type="Rhea" id="RHEA:25888"/>
        <dbReference type="ChEBI" id="CHEBI:15377"/>
        <dbReference type="ChEBI" id="CHEBI:15378"/>
        <dbReference type="ChEBI" id="CHEBI:29959"/>
        <dbReference type="ChEBI" id="CHEBI:43474"/>
        <dbReference type="ChEBI" id="CHEBI:57642"/>
        <dbReference type="ChEBI" id="CHEBI:77875"/>
        <dbReference type="EC" id="2.5.1.72"/>
    </reaction>
</comment>
<keyword evidence="9 10" id="KW-0411">Iron-sulfur</keyword>
<evidence type="ECO:0000256" key="8">
    <source>
        <dbReference type="ARBA" id="ARBA00023004"/>
    </source>
</evidence>
<feature type="binding site" evidence="10">
    <location>
        <position position="40"/>
    </location>
    <ligand>
        <name>iminosuccinate</name>
        <dbReference type="ChEBI" id="CHEBI:77875"/>
    </ligand>
</feature>
<keyword evidence="12" id="KW-1185">Reference proteome</keyword>
<evidence type="ECO:0000256" key="1">
    <source>
        <dbReference type="ARBA" id="ARBA00005065"/>
    </source>
</evidence>
<evidence type="ECO:0000256" key="7">
    <source>
        <dbReference type="ARBA" id="ARBA00022723"/>
    </source>
</evidence>
<dbReference type="GO" id="GO:0008987">
    <property type="term" value="F:quinolinate synthetase A activity"/>
    <property type="evidence" value="ECO:0007669"/>
    <property type="project" value="UniProtKB-UniRule"/>
</dbReference>
<feature type="binding site" evidence="10">
    <location>
        <position position="259"/>
    </location>
    <ligand>
        <name>[4Fe-4S] cluster</name>
        <dbReference type="ChEBI" id="CHEBI:49883"/>
    </ligand>
</feature>
<evidence type="ECO:0000256" key="9">
    <source>
        <dbReference type="ARBA" id="ARBA00023014"/>
    </source>
</evidence>
<dbReference type="UniPathway" id="UPA00253">
    <property type="reaction ID" value="UER00327"/>
</dbReference>
<comment type="cofactor">
    <cofactor evidence="10">
        <name>[4Fe-4S] cluster</name>
        <dbReference type="ChEBI" id="CHEBI:49883"/>
    </cofactor>
    <text evidence="10">Binds 1 [4Fe-4S] cluster per subunit.</text>
</comment>
<feature type="binding site" evidence="10">
    <location>
        <begin position="197"/>
        <end position="199"/>
    </location>
    <ligand>
        <name>iminosuccinate</name>
        <dbReference type="ChEBI" id="CHEBI:77875"/>
    </ligand>
</feature>
<reference evidence="12" key="1">
    <citation type="submission" date="2014-11" db="EMBL/GenBank/DDBJ databases">
        <authorList>
            <person name="Wibberg D."/>
        </authorList>
    </citation>
    <scope>NUCLEOTIDE SEQUENCE [LARGE SCALE GENOMIC DNA]</scope>
    <source>
        <strain evidence="12">L3</strain>
    </source>
</reference>
<feature type="binding site" evidence="10">
    <location>
        <position position="214"/>
    </location>
    <ligand>
        <name>iminosuccinate</name>
        <dbReference type="ChEBI" id="CHEBI:77875"/>
    </ligand>
</feature>
<dbReference type="EC" id="2.5.1.72" evidence="2 10"/>
<keyword evidence="4 10" id="KW-0963">Cytoplasm</keyword>
<dbReference type="HOGENOM" id="CLU_047382_0_0_0"/>
<comment type="similarity">
    <text evidence="10">Belongs to the quinolinate synthase family. Type 2 subfamily.</text>
</comment>
<feature type="binding site" evidence="10">
    <location>
        <begin position="111"/>
        <end position="113"/>
    </location>
    <ligand>
        <name>iminosuccinate</name>
        <dbReference type="ChEBI" id="CHEBI:77875"/>
    </ligand>
</feature>
<keyword evidence="3 10" id="KW-0004">4Fe-4S</keyword>
<keyword evidence="6 10" id="KW-0808">Transferase</keyword>
<evidence type="ECO:0000256" key="3">
    <source>
        <dbReference type="ARBA" id="ARBA00022485"/>
    </source>
</evidence>
<accession>A0A0C7NPK5</accession>
<dbReference type="PANTHER" id="PTHR30573">
    <property type="entry name" value="QUINOLINATE SYNTHETASE A"/>
    <property type="match status" value="1"/>
</dbReference>
<feature type="binding site" evidence="10">
    <location>
        <position position="128"/>
    </location>
    <ligand>
        <name>iminosuccinate</name>
        <dbReference type="ChEBI" id="CHEBI:77875"/>
    </ligand>
</feature>
<dbReference type="OrthoDB" id="9801204at2"/>
<comment type="pathway">
    <text evidence="1 10">Cofactor biosynthesis; NAD(+) biosynthesis; quinolinate from iminoaspartate: step 1/1.</text>
</comment>
<dbReference type="InterPro" id="IPR036094">
    <property type="entry name" value="NadA_sf"/>
</dbReference>